<sequence length="389" mass="44954">RGYPWPLLSYSNVVLFADVFVICNSHVALIKVYVCKVILDSYTTIVNGKRISNANSTSAIKVKKVRMELVRSPGLVEILTSANCKIVWYYAKNNDNVQNYNIFLHSLKSNLIHILETLLKKNAIKFNLKLKATYNIPCVENSSENRAFKTSAVELFRESDISALVEESFIKLLTKEETYSERGSGFALEAVDGLLLGVYKYTPMSVSSYIALPDSIDRKKGTINPQNTDKYCFKWVILAKHVTEEPKCRIGENYRRHEGKYIFDLISFPTPLSDIKIFENNNPLVSINIYGIKKHFQPPKKFSTYEVFPLRVVDEEKRDHFDLLLVTENDNTHYIYISNFSRLVRPQKTRYESKLLFCKRCFTSFDNIPRKYQLSGQAALEEHVDMWIT</sequence>
<dbReference type="Proteomes" id="UP000694846">
    <property type="component" value="Unplaced"/>
</dbReference>
<dbReference type="GeneID" id="112679750"/>
<keyword evidence="1" id="KW-1185">Reference proteome</keyword>
<dbReference type="AlphaFoldDB" id="A0A8B8F481"/>
<dbReference type="PANTHER" id="PTHR31511:SF12">
    <property type="entry name" value="RHO TERMINATION FACTOR N-TERMINAL DOMAIN-CONTAINING PROTEIN"/>
    <property type="match status" value="1"/>
</dbReference>
<organism evidence="1 2">
    <name type="scientific">Sipha flava</name>
    <name type="common">yellow sugarcane aphid</name>
    <dbReference type="NCBI Taxonomy" id="143950"/>
    <lineage>
        <taxon>Eukaryota</taxon>
        <taxon>Metazoa</taxon>
        <taxon>Ecdysozoa</taxon>
        <taxon>Arthropoda</taxon>
        <taxon>Hexapoda</taxon>
        <taxon>Insecta</taxon>
        <taxon>Pterygota</taxon>
        <taxon>Neoptera</taxon>
        <taxon>Paraneoptera</taxon>
        <taxon>Hemiptera</taxon>
        <taxon>Sternorrhyncha</taxon>
        <taxon>Aphidomorpha</taxon>
        <taxon>Aphidoidea</taxon>
        <taxon>Aphididae</taxon>
        <taxon>Sipha</taxon>
    </lineage>
</organism>
<protein>
    <submittedName>
        <fullName evidence="2">Uncharacterized protein LOC112679750</fullName>
    </submittedName>
</protein>
<proteinExistence type="predicted"/>
<evidence type="ECO:0000313" key="2">
    <source>
        <dbReference type="RefSeq" id="XP_025405446.1"/>
    </source>
</evidence>
<evidence type="ECO:0000313" key="1">
    <source>
        <dbReference type="Proteomes" id="UP000694846"/>
    </source>
</evidence>
<name>A0A8B8F481_9HEMI</name>
<dbReference type="OrthoDB" id="6624406at2759"/>
<feature type="non-terminal residue" evidence="2">
    <location>
        <position position="1"/>
    </location>
</feature>
<gene>
    <name evidence="2" type="primary">LOC112679750</name>
</gene>
<reference evidence="2" key="1">
    <citation type="submission" date="2025-08" db="UniProtKB">
        <authorList>
            <consortium name="RefSeq"/>
        </authorList>
    </citation>
    <scope>IDENTIFICATION</scope>
    <source>
        <tissue evidence="2">Whole body</tissue>
    </source>
</reference>
<dbReference type="PANTHER" id="PTHR31511">
    <property type="entry name" value="PROTEIN CBG23764"/>
    <property type="match status" value="1"/>
</dbReference>
<dbReference type="RefSeq" id="XP_025405446.1">
    <property type="nucleotide sequence ID" value="XM_025549661.1"/>
</dbReference>
<accession>A0A8B8F481</accession>